<evidence type="ECO:0000313" key="2">
    <source>
        <dbReference type="EMBL" id="MDQ0271877.1"/>
    </source>
</evidence>
<evidence type="ECO:0000256" key="1">
    <source>
        <dbReference type="SAM" id="Phobius"/>
    </source>
</evidence>
<reference evidence="2 3" key="1">
    <citation type="submission" date="2023-07" db="EMBL/GenBank/DDBJ databases">
        <title>Genomic Encyclopedia of Type Strains, Phase IV (KMG-IV): sequencing the most valuable type-strain genomes for metagenomic binning, comparative biology and taxonomic classification.</title>
        <authorList>
            <person name="Goeker M."/>
        </authorList>
    </citation>
    <scope>NUCLEOTIDE SEQUENCE [LARGE SCALE GENOMIC DNA]</scope>
    <source>
        <strain evidence="2 3">DSM 23494</strain>
    </source>
</reference>
<evidence type="ECO:0008006" key="4">
    <source>
        <dbReference type="Google" id="ProtNLM"/>
    </source>
</evidence>
<feature type="transmembrane region" description="Helical" evidence="1">
    <location>
        <begin position="32"/>
        <end position="50"/>
    </location>
</feature>
<keyword evidence="1" id="KW-0472">Membrane</keyword>
<name>A0ABU0AKV2_9BACI</name>
<feature type="transmembrane region" description="Helical" evidence="1">
    <location>
        <begin position="86"/>
        <end position="105"/>
    </location>
</feature>
<feature type="transmembrane region" description="Helical" evidence="1">
    <location>
        <begin position="241"/>
        <end position="261"/>
    </location>
</feature>
<feature type="transmembrane region" description="Helical" evidence="1">
    <location>
        <begin position="62"/>
        <end position="80"/>
    </location>
</feature>
<proteinExistence type="predicted"/>
<dbReference type="EMBL" id="JAUSUB010000018">
    <property type="protein sequence ID" value="MDQ0271877.1"/>
    <property type="molecule type" value="Genomic_DNA"/>
</dbReference>
<dbReference type="RefSeq" id="WP_307477203.1">
    <property type="nucleotide sequence ID" value="NZ_JAUSUB010000018.1"/>
</dbReference>
<keyword evidence="1" id="KW-1133">Transmembrane helix</keyword>
<dbReference type="Proteomes" id="UP001238088">
    <property type="component" value="Unassembled WGS sequence"/>
</dbReference>
<dbReference type="InterPro" id="IPR008875">
    <property type="entry name" value="TraX"/>
</dbReference>
<gene>
    <name evidence="2" type="ORF">J2S17_003765</name>
</gene>
<accession>A0ABU0AKV2</accession>
<keyword evidence="3" id="KW-1185">Reference proteome</keyword>
<evidence type="ECO:0000313" key="3">
    <source>
        <dbReference type="Proteomes" id="UP001238088"/>
    </source>
</evidence>
<feature type="transmembrane region" description="Helical" evidence="1">
    <location>
        <begin position="112"/>
        <end position="134"/>
    </location>
</feature>
<comment type="caution">
    <text evidence="2">The sequence shown here is derived from an EMBL/GenBank/DDBJ whole genome shotgun (WGS) entry which is preliminary data.</text>
</comment>
<organism evidence="2 3">
    <name type="scientific">Cytobacillus purgationiresistens</name>
    <dbReference type="NCBI Taxonomy" id="863449"/>
    <lineage>
        <taxon>Bacteria</taxon>
        <taxon>Bacillati</taxon>
        <taxon>Bacillota</taxon>
        <taxon>Bacilli</taxon>
        <taxon>Bacillales</taxon>
        <taxon>Bacillaceae</taxon>
        <taxon>Cytobacillus</taxon>
    </lineage>
</organism>
<feature type="transmembrane region" description="Helical" evidence="1">
    <location>
        <begin position="182"/>
        <end position="201"/>
    </location>
</feature>
<protein>
    <recommendedName>
        <fullName evidence="4">TraX protein</fullName>
    </recommendedName>
</protein>
<feature type="transmembrane region" description="Helical" evidence="1">
    <location>
        <begin position="146"/>
        <end position="175"/>
    </location>
</feature>
<dbReference type="Pfam" id="PF05857">
    <property type="entry name" value="TraX"/>
    <property type="match status" value="2"/>
</dbReference>
<feature type="transmembrane region" description="Helical" evidence="1">
    <location>
        <begin position="207"/>
        <end position="229"/>
    </location>
</feature>
<sequence>MTTSTLKFIALFAMLVDHIGQFIPYTPEWFGWIGRIAAPIFIYCITIGYMHTSNRIKYLSRMYSFSVFMAFLNLFINYYFNDTYNYITNNFFTPLFLIGFIIFIIDKREVKYIIYFIIWQILSTLACFFFAEVISLPNLNNTQPIYLFYGSLFGNVFFSEGGFLFIILGVLFYFMKDNKVKVAISYSFFSIITFLVFHKWGSSMNAILYYLFPFANYQWMMIAALPFILFYNGKKGIEIKYFFYVFYPVHIVILYIIGVLIK</sequence>
<keyword evidence="1" id="KW-0812">Transmembrane</keyword>